<feature type="domain" description="Tlde1" evidence="2">
    <location>
        <begin position="56"/>
        <end position="153"/>
    </location>
</feature>
<evidence type="ECO:0000313" key="4">
    <source>
        <dbReference type="Proteomes" id="UP000688137"/>
    </source>
</evidence>
<accession>A0A8S1NRP6</accession>
<keyword evidence="1" id="KW-0732">Signal</keyword>
<gene>
    <name evidence="3" type="ORF">PPRIM_AZ9-3.1.T0920024</name>
</gene>
<protein>
    <recommendedName>
        <fullName evidence="2">Tlde1 domain-containing protein</fullName>
    </recommendedName>
</protein>
<dbReference type="EMBL" id="CAJJDM010000095">
    <property type="protein sequence ID" value="CAD8092911.1"/>
    <property type="molecule type" value="Genomic_DNA"/>
</dbReference>
<evidence type="ECO:0000259" key="2">
    <source>
        <dbReference type="Pfam" id="PF10908"/>
    </source>
</evidence>
<dbReference type="OMA" id="RTEIMIH"/>
<dbReference type="Pfam" id="PF10908">
    <property type="entry name" value="Tlde1_dom"/>
    <property type="match status" value="1"/>
</dbReference>
<name>A0A8S1NRP6_PARPR</name>
<organism evidence="3 4">
    <name type="scientific">Paramecium primaurelia</name>
    <dbReference type="NCBI Taxonomy" id="5886"/>
    <lineage>
        <taxon>Eukaryota</taxon>
        <taxon>Sar</taxon>
        <taxon>Alveolata</taxon>
        <taxon>Ciliophora</taxon>
        <taxon>Intramacronucleata</taxon>
        <taxon>Oligohymenophorea</taxon>
        <taxon>Peniculida</taxon>
        <taxon>Parameciidae</taxon>
        <taxon>Paramecium</taxon>
    </lineage>
</organism>
<evidence type="ECO:0000313" key="3">
    <source>
        <dbReference type="EMBL" id="CAD8092911.1"/>
    </source>
</evidence>
<feature type="chain" id="PRO_5035775720" description="Tlde1 domain-containing protein" evidence="1">
    <location>
        <begin position="16"/>
        <end position="187"/>
    </location>
</feature>
<dbReference type="InterPro" id="IPR021225">
    <property type="entry name" value="Tlde1_dom"/>
</dbReference>
<dbReference type="Proteomes" id="UP000688137">
    <property type="component" value="Unassembled WGS sequence"/>
</dbReference>
<evidence type="ECO:0000256" key="1">
    <source>
        <dbReference type="SAM" id="SignalP"/>
    </source>
</evidence>
<keyword evidence="4" id="KW-1185">Reference proteome</keyword>
<reference evidence="3" key="1">
    <citation type="submission" date="2021-01" db="EMBL/GenBank/DDBJ databases">
        <authorList>
            <consortium name="Genoscope - CEA"/>
            <person name="William W."/>
        </authorList>
    </citation>
    <scope>NUCLEOTIDE SEQUENCE</scope>
</reference>
<proteinExistence type="predicted"/>
<comment type="caution">
    <text evidence="3">The sequence shown here is derived from an EMBL/GenBank/DDBJ whole genome shotgun (WGS) entry which is preliminary data.</text>
</comment>
<sequence length="187" mass="20733">MKYILALLFVAITYAGNCGQTCCQDLPKRSPMTFYYFINTGRFFGGSGDSSISTFGYSGAGKYRNDPTAQCLKNQGPAPSNTYTIKTCQNTMHSPPVDRPCSFWIDGNDQDKMCGRTEIMIHGCACCTPSDWSVPPIDGCSAGCIIINEENRKKLRVGDTLIVQDYDPLSDNIQLDDIIIDKEIMYE</sequence>
<feature type="signal peptide" evidence="1">
    <location>
        <begin position="1"/>
        <end position="15"/>
    </location>
</feature>
<dbReference type="AlphaFoldDB" id="A0A8S1NRP6"/>